<feature type="transmembrane region" description="Helical" evidence="6">
    <location>
        <begin position="102"/>
        <end position="124"/>
    </location>
</feature>
<feature type="transmembrane region" description="Helical" evidence="6">
    <location>
        <begin position="167"/>
        <end position="186"/>
    </location>
</feature>
<comment type="caution">
    <text evidence="8">The sequence shown here is derived from an EMBL/GenBank/DDBJ whole genome shotgun (WGS) entry which is preliminary data.</text>
</comment>
<sequence>MDERPRIALAQGEALPVARTGKRLLAFTVDQLIAWTLVVALGAAVSGALVAYVQSQVSDPVFWQDILRHAFSSAWPRLVAGHAEAAGEAALDTAVQDLVDKLLVPVLAGVAVIVLAVAFLPVVYQWAGLNWFGTTPGRLLAGVKVVRPPHPHDLPDRRPRRLPARHALVRSLIGPPLLVLGLLLAIPAGIGMAALGVTITGVLVLALGALLVCVGAWDPIHALTGPDPTRRTLHDRASGTLVVDLCRAEAARRLAGTAGAQMKGLAGGAVGQAGSRLAGLGAQARDSQAVQSAGARLAQARDSSAAQAAASRLAQARDSNAAQAAAARLAQARQSDAARRLGSRLRQAKNRLSPGDDAPR</sequence>
<protein>
    <recommendedName>
        <fullName evidence="7">RDD domain-containing protein</fullName>
    </recommendedName>
</protein>
<comment type="subcellular location">
    <subcellularLocation>
        <location evidence="1">Membrane</location>
        <topology evidence="1">Multi-pass membrane protein</topology>
    </subcellularLocation>
</comment>
<feature type="compositionally biased region" description="Low complexity" evidence="5">
    <location>
        <begin position="317"/>
        <end position="335"/>
    </location>
</feature>
<keyword evidence="3 6" id="KW-1133">Transmembrane helix</keyword>
<evidence type="ECO:0000256" key="1">
    <source>
        <dbReference type="ARBA" id="ARBA00004141"/>
    </source>
</evidence>
<organism evidence="8 9">
    <name type="scientific">Streptomyces smaragdinus</name>
    <dbReference type="NCBI Taxonomy" id="2585196"/>
    <lineage>
        <taxon>Bacteria</taxon>
        <taxon>Bacillati</taxon>
        <taxon>Actinomycetota</taxon>
        <taxon>Actinomycetes</taxon>
        <taxon>Kitasatosporales</taxon>
        <taxon>Streptomycetaceae</taxon>
        <taxon>Streptomyces</taxon>
    </lineage>
</organism>
<evidence type="ECO:0000259" key="7">
    <source>
        <dbReference type="Pfam" id="PF06271"/>
    </source>
</evidence>
<feature type="transmembrane region" description="Helical" evidence="6">
    <location>
        <begin position="32"/>
        <end position="53"/>
    </location>
</feature>
<dbReference type="GO" id="GO:0016020">
    <property type="term" value="C:membrane"/>
    <property type="evidence" value="ECO:0007669"/>
    <property type="project" value="UniProtKB-SubCell"/>
</dbReference>
<reference evidence="8 9" key="1">
    <citation type="submission" date="2019-10" db="EMBL/GenBank/DDBJ databases">
        <title>Streptomyces smaragdinus sp. nov. and Streptomyces fabii sp. nov., isolated from the gut of fungus growing-termite Macrotermes natalensis.</title>
        <authorList>
            <person name="Schwitalla J."/>
            <person name="Benndorf R."/>
            <person name="Martin K."/>
            <person name="De Beer W."/>
            <person name="Kaster A.-K."/>
            <person name="Vollmers J."/>
            <person name="Poulsen M."/>
            <person name="Beemelmanns C."/>
        </authorList>
    </citation>
    <scope>NUCLEOTIDE SEQUENCE [LARGE SCALE GENOMIC DNA]</scope>
    <source>
        <strain evidence="8 9">RB5</strain>
    </source>
</reference>
<feature type="transmembrane region" description="Helical" evidence="6">
    <location>
        <begin position="192"/>
        <end position="217"/>
    </location>
</feature>
<keyword evidence="4 6" id="KW-0472">Membrane</keyword>
<gene>
    <name evidence="8" type="ORF">SRB5_27000</name>
</gene>
<feature type="domain" description="RDD" evidence="7">
    <location>
        <begin position="18"/>
        <end position="239"/>
    </location>
</feature>
<evidence type="ECO:0000256" key="3">
    <source>
        <dbReference type="ARBA" id="ARBA00022989"/>
    </source>
</evidence>
<dbReference type="RefSeq" id="WP_194292922.1">
    <property type="nucleotide sequence ID" value="NZ_WEGJ01000007.1"/>
</dbReference>
<evidence type="ECO:0000256" key="4">
    <source>
        <dbReference type="ARBA" id="ARBA00023136"/>
    </source>
</evidence>
<keyword evidence="2 6" id="KW-0812">Transmembrane</keyword>
<proteinExistence type="predicted"/>
<feature type="region of interest" description="Disordered" evidence="5">
    <location>
        <begin position="317"/>
        <end position="360"/>
    </location>
</feature>
<evidence type="ECO:0000256" key="5">
    <source>
        <dbReference type="SAM" id="MobiDB-lite"/>
    </source>
</evidence>
<evidence type="ECO:0000313" key="9">
    <source>
        <dbReference type="Proteomes" id="UP000466345"/>
    </source>
</evidence>
<dbReference type="Proteomes" id="UP000466345">
    <property type="component" value="Unassembled WGS sequence"/>
</dbReference>
<name>A0A7K0CIJ7_9ACTN</name>
<dbReference type="Pfam" id="PF06271">
    <property type="entry name" value="RDD"/>
    <property type="match status" value="1"/>
</dbReference>
<keyword evidence="9" id="KW-1185">Reference proteome</keyword>
<dbReference type="InterPro" id="IPR010432">
    <property type="entry name" value="RDD"/>
</dbReference>
<evidence type="ECO:0000256" key="6">
    <source>
        <dbReference type="SAM" id="Phobius"/>
    </source>
</evidence>
<evidence type="ECO:0000313" key="8">
    <source>
        <dbReference type="EMBL" id="MQY12564.1"/>
    </source>
</evidence>
<dbReference type="AlphaFoldDB" id="A0A7K0CIJ7"/>
<accession>A0A7K0CIJ7</accession>
<evidence type="ECO:0000256" key="2">
    <source>
        <dbReference type="ARBA" id="ARBA00022692"/>
    </source>
</evidence>
<dbReference type="EMBL" id="WEGJ01000007">
    <property type="protein sequence ID" value="MQY12564.1"/>
    <property type="molecule type" value="Genomic_DNA"/>
</dbReference>